<proteinExistence type="predicted"/>
<dbReference type="InterPro" id="IPR045068">
    <property type="entry name" value="BACURD1-3"/>
</dbReference>
<name>S3D4D8_GLAL2</name>
<dbReference type="eggNOG" id="ENOG502SR9U">
    <property type="taxonomic scope" value="Eukaryota"/>
</dbReference>
<dbReference type="GO" id="GO:0051260">
    <property type="term" value="P:protein homooligomerization"/>
    <property type="evidence" value="ECO:0007669"/>
    <property type="project" value="InterPro"/>
</dbReference>
<dbReference type="PANTHER" id="PTHR11145:SF8">
    <property type="entry name" value="RE57120P"/>
    <property type="match status" value="1"/>
</dbReference>
<organism evidence="2 3">
    <name type="scientific">Glarea lozoyensis (strain ATCC 20868 / MF5171)</name>
    <dbReference type="NCBI Taxonomy" id="1116229"/>
    <lineage>
        <taxon>Eukaryota</taxon>
        <taxon>Fungi</taxon>
        <taxon>Dikarya</taxon>
        <taxon>Ascomycota</taxon>
        <taxon>Pezizomycotina</taxon>
        <taxon>Leotiomycetes</taxon>
        <taxon>Helotiales</taxon>
        <taxon>Helotiaceae</taxon>
        <taxon>Glarea</taxon>
    </lineage>
</organism>
<dbReference type="PROSITE" id="PS50097">
    <property type="entry name" value="BTB"/>
    <property type="match status" value="1"/>
</dbReference>
<protein>
    <submittedName>
        <fullName evidence="2">POZ</fullName>
    </submittedName>
</protein>
<evidence type="ECO:0000259" key="1">
    <source>
        <dbReference type="PROSITE" id="PS50097"/>
    </source>
</evidence>
<accession>S3D4D8</accession>
<dbReference type="OMA" id="EAKYFQC"/>
<dbReference type="InterPro" id="IPR000210">
    <property type="entry name" value="BTB/POZ_dom"/>
</dbReference>
<dbReference type="Pfam" id="PF02214">
    <property type="entry name" value="BTB_2"/>
    <property type="match status" value="1"/>
</dbReference>
<dbReference type="InterPro" id="IPR011333">
    <property type="entry name" value="SKP1/BTB/POZ_sf"/>
</dbReference>
<dbReference type="OrthoDB" id="2414723at2759"/>
<evidence type="ECO:0000313" key="3">
    <source>
        <dbReference type="Proteomes" id="UP000016922"/>
    </source>
</evidence>
<dbReference type="AlphaFoldDB" id="S3D4D8"/>
<sequence length="247" mass="28274">MITPTISRCHDGNSLGPRAYKAYIWCTMTDVESVHLIPHTVNDGRITLQVGERTFNTNRNTLIEGSRYFAALLSGRWSNSLADGTYFVDADGDLFEHILRFLRRGVCPLFFDNAKGHDYTAYIALLEEAKYFGIPRLEAWLQTREYLHAVEIHQSVFKESKVLGELDKIESNVTKDFIGPPTWSKTMAWHCPHGIPEHFQRQRACEDWSLAYDHHNAVAGHNVTTTKWEATVLRKEIVFNGDMCVAR</sequence>
<feature type="domain" description="BTB" evidence="1">
    <location>
        <begin position="44"/>
        <end position="105"/>
    </location>
</feature>
<keyword evidence="3" id="KW-1185">Reference proteome</keyword>
<dbReference type="SMART" id="SM00225">
    <property type="entry name" value="BTB"/>
    <property type="match status" value="1"/>
</dbReference>
<dbReference type="GeneID" id="19471107"/>
<reference evidence="2 3" key="1">
    <citation type="journal article" date="2013" name="BMC Genomics">
        <title>Genomics-driven discovery of the pneumocandin biosynthetic gene cluster in the fungus Glarea lozoyensis.</title>
        <authorList>
            <person name="Chen L."/>
            <person name="Yue Q."/>
            <person name="Zhang X."/>
            <person name="Xiang M."/>
            <person name="Wang C."/>
            <person name="Li S."/>
            <person name="Che Y."/>
            <person name="Ortiz-Lopez F.J."/>
            <person name="Bills G.F."/>
            <person name="Liu X."/>
            <person name="An Z."/>
        </authorList>
    </citation>
    <scope>NUCLEOTIDE SEQUENCE [LARGE SCALE GENOMIC DNA]</scope>
    <source>
        <strain evidence="3">ATCC 20868 / MF5171</strain>
    </source>
</reference>
<evidence type="ECO:0000313" key="2">
    <source>
        <dbReference type="EMBL" id="EPE31984.1"/>
    </source>
</evidence>
<dbReference type="RefSeq" id="XP_008081039.1">
    <property type="nucleotide sequence ID" value="XM_008082848.1"/>
</dbReference>
<dbReference type="HOGENOM" id="CLU_071647_1_0_1"/>
<dbReference type="KEGG" id="glz:GLAREA_12066"/>
<dbReference type="PANTHER" id="PTHR11145">
    <property type="entry name" value="BTB/POZ DOMAIN-CONTAINING ADAPTER FOR CUL3-MEDIATED RHOA DEGRADATION PROTEIN FAMILY MEMBER"/>
    <property type="match status" value="1"/>
</dbReference>
<gene>
    <name evidence="2" type="ORF">GLAREA_12066</name>
</gene>
<dbReference type="Gene3D" id="3.30.710.10">
    <property type="entry name" value="Potassium Channel Kv1.1, Chain A"/>
    <property type="match status" value="1"/>
</dbReference>
<dbReference type="EMBL" id="KE145360">
    <property type="protein sequence ID" value="EPE31984.1"/>
    <property type="molecule type" value="Genomic_DNA"/>
</dbReference>
<dbReference type="SUPFAM" id="SSF54695">
    <property type="entry name" value="POZ domain"/>
    <property type="match status" value="1"/>
</dbReference>
<dbReference type="Proteomes" id="UP000016922">
    <property type="component" value="Unassembled WGS sequence"/>
</dbReference>
<dbReference type="InterPro" id="IPR003131">
    <property type="entry name" value="T1-type_BTB"/>
</dbReference>